<feature type="region of interest" description="Disordered" evidence="3">
    <location>
        <begin position="142"/>
        <end position="166"/>
    </location>
</feature>
<dbReference type="Pfam" id="PF13193">
    <property type="entry name" value="AMP-binding_C"/>
    <property type="match status" value="1"/>
</dbReference>
<evidence type="ECO:0000259" key="5">
    <source>
        <dbReference type="Pfam" id="PF13193"/>
    </source>
</evidence>
<evidence type="ECO:0000256" key="3">
    <source>
        <dbReference type="SAM" id="MobiDB-lite"/>
    </source>
</evidence>
<dbReference type="InterPro" id="IPR000873">
    <property type="entry name" value="AMP-dep_synth/lig_dom"/>
</dbReference>
<evidence type="ECO:0000313" key="7">
    <source>
        <dbReference type="Proteomes" id="UP001595945"/>
    </source>
</evidence>
<dbReference type="GO" id="GO:0016878">
    <property type="term" value="F:acid-thiol ligase activity"/>
    <property type="evidence" value="ECO:0007669"/>
    <property type="project" value="UniProtKB-ARBA"/>
</dbReference>
<keyword evidence="2" id="KW-0436">Ligase</keyword>
<dbReference type="PANTHER" id="PTHR43767:SF1">
    <property type="entry name" value="NONRIBOSOMAL PEPTIDE SYNTHASE PES1 (EUROFUNG)-RELATED"/>
    <property type="match status" value="1"/>
</dbReference>
<gene>
    <name evidence="6" type="ORF">ACFO9K_09315</name>
</gene>
<feature type="domain" description="AMP-binding enzyme C-terminal" evidence="5">
    <location>
        <begin position="432"/>
        <end position="507"/>
    </location>
</feature>
<dbReference type="PANTHER" id="PTHR43767">
    <property type="entry name" value="LONG-CHAIN-FATTY-ACID--COA LIGASE"/>
    <property type="match status" value="1"/>
</dbReference>
<dbReference type="Pfam" id="PF00501">
    <property type="entry name" value="AMP-binding"/>
    <property type="match status" value="1"/>
</dbReference>
<dbReference type="InterPro" id="IPR045851">
    <property type="entry name" value="AMP-bd_C_sf"/>
</dbReference>
<dbReference type="AlphaFoldDB" id="A0ABD5Q1D1"/>
<dbReference type="RefSeq" id="WP_254269797.1">
    <property type="nucleotide sequence ID" value="NZ_CP100400.1"/>
</dbReference>
<accession>A0ABD5Q1D1</accession>
<protein>
    <submittedName>
        <fullName evidence="6">Class I adenylate-forming enzyme family protein</fullName>
    </submittedName>
</protein>
<reference evidence="6 7" key="1">
    <citation type="journal article" date="2019" name="Int. J. Syst. Evol. Microbiol.">
        <title>The Global Catalogue of Microorganisms (GCM) 10K type strain sequencing project: providing services to taxonomists for standard genome sequencing and annotation.</title>
        <authorList>
            <consortium name="The Broad Institute Genomics Platform"/>
            <consortium name="The Broad Institute Genome Sequencing Center for Infectious Disease"/>
            <person name="Wu L."/>
            <person name="Ma J."/>
        </authorList>
    </citation>
    <scope>NUCLEOTIDE SEQUENCE [LARGE SCALE GENOMIC DNA]</scope>
    <source>
        <strain evidence="6 7">XZYJ18</strain>
    </source>
</reference>
<evidence type="ECO:0000259" key="4">
    <source>
        <dbReference type="Pfam" id="PF00501"/>
    </source>
</evidence>
<evidence type="ECO:0000256" key="1">
    <source>
        <dbReference type="ARBA" id="ARBA00006432"/>
    </source>
</evidence>
<feature type="region of interest" description="Disordered" evidence="3">
    <location>
        <begin position="1"/>
        <end position="21"/>
    </location>
</feature>
<comment type="caution">
    <text evidence="6">The sequence shown here is derived from an EMBL/GenBank/DDBJ whole genome shotgun (WGS) entry which is preliminary data.</text>
</comment>
<dbReference type="InterPro" id="IPR042099">
    <property type="entry name" value="ANL_N_sf"/>
</dbReference>
<name>A0ABD5Q1D1_9EURY</name>
<sequence length="521" mass="56877">MDKSAFGENARSGNVARLHDQTAERHADDLALEMHGAEITHGQLRDRSARFAGGLREHGAGTDDRVLLYLPNCPEYVVATLGTLKAGAVASPMNPQYKAREIGHQLRDTGASVVVTHAALREHLTDALRETDRSPTVVTVGDPDAVPEGDVPFPEVDGDPTTVERESDDVALQPYTSGTTGEPKGVLLTHRNLRAQAFSGFELVDVDPDEDRSLGVLPLYHITGFVHSTWQTLIRGGAVYVRDPSRWDAEDAMRTIEEEGITGFIGVAAMYVDLVNHEAFGEYDLSSLRETGQGGAKMPVAVQQEFESVAGVDTWEGYGLTETTAATHTGAGTTFGHKLGTIGQPLRMTDCKIVDESGEEVPPGEEGELLVRGPQVMEGYHDLPEANDAAFTEAGYFRTGDVARRDADNYYEIIDRKKHMINTAGYNVYPSEVEELLFEHEGVADAAVVGIPDERRGETVKAFVVPTPETDVTPEELKQFCLDNLAEYKHPREVEFVEELPRTASGKVQKFKLVEGEEGES</sequence>
<dbReference type="InterPro" id="IPR050237">
    <property type="entry name" value="ATP-dep_AMP-bd_enzyme"/>
</dbReference>
<dbReference type="Proteomes" id="UP001595945">
    <property type="component" value="Unassembled WGS sequence"/>
</dbReference>
<organism evidence="6 7">
    <name type="scientific">Halorussus aquaticus</name>
    <dbReference type="NCBI Taxonomy" id="2953748"/>
    <lineage>
        <taxon>Archaea</taxon>
        <taxon>Methanobacteriati</taxon>
        <taxon>Methanobacteriota</taxon>
        <taxon>Stenosarchaea group</taxon>
        <taxon>Halobacteria</taxon>
        <taxon>Halobacteriales</taxon>
        <taxon>Haladaptataceae</taxon>
        <taxon>Halorussus</taxon>
    </lineage>
</organism>
<proteinExistence type="inferred from homology"/>
<dbReference type="Gene3D" id="3.40.50.12780">
    <property type="entry name" value="N-terminal domain of ligase-like"/>
    <property type="match status" value="1"/>
</dbReference>
<dbReference type="InterPro" id="IPR025110">
    <property type="entry name" value="AMP-bd_C"/>
</dbReference>
<feature type="domain" description="AMP-dependent synthetase/ligase" evidence="4">
    <location>
        <begin position="21"/>
        <end position="381"/>
    </location>
</feature>
<dbReference type="GeneID" id="73044852"/>
<dbReference type="FunFam" id="3.30.300.30:FF:000008">
    <property type="entry name" value="2,3-dihydroxybenzoate-AMP ligase"/>
    <property type="match status" value="1"/>
</dbReference>
<dbReference type="Gene3D" id="3.30.300.30">
    <property type="match status" value="1"/>
</dbReference>
<dbReference type="SUPFAM" id="SSF56801">
    <property type="entry name" value="Acetyl-CoA synthetase-like"/>
    <property type="match status" value="1"/>
</dbReference>
<keyword evidence="7" id="KW-1185">Reference proteome</keyword>
<evidence type="ECO:0000313" key="6">
    <source>
        <dbReference type="EMBL" id="MFC4824463.1"/>
    </source>
</evidence>
<comment type="similarity">
    <text evidence="1">Belongs to the ATP-dependent AMP-binding enzyme family.</text>
</comment>
<evidence type="ECO:0000256" key="2">
    <source>
        <dbReference type="ARBA" id="ARBA00022598"/>
    </source>
</evidence>
<dbReference type="EMBL" id="JBHSHT010000001">
    <property type="protein sequence ID" value="MFC4824463.1"/>
    <property type="molecule type" value="Genomic_DNA"/>
</dbReference>